<feature type="transmembrane region" description="Helical" evidence="1">
    <location>
        <begin position="143"/>
        <end position="163"/>
    </location>
</feature>
<protein>
    <recommendedName>
        <fullName evidence="4">Glycerophosphoryl diester phosphodiesterase membrane domain-containing protein</fullName>
    </recommendedName>
</protein>
<sequence length="276" mass="29162">MNFDMNKVWSRAIELVRDNFQLLVVIAGIFLLLPTLAAYLLIPDLQVFMDPAADPEVISAQLQDKLGPLLGIGIVAMIFQFAGYGAMIALMGHSRPTVGEALKSGLRVVPSTFGVLAIFLLAYVLAAIVISVPVGIIASLSGLASLAFLAVLVVLAMVIFLLARMSMSLPVLVLEQTLNPIKAVSRSFRLTGPKKWAIMLFWGVLFGAYMVVAVLLTSIFGLIAALAGDSTVAMLILGFTNGLLGMGIGMLVSGLAVAMHGQLAGPSEAELKSTFE</sequence>
<keyword evidence="1" id="KW-1133">Transmembrane helix</keyword>
<keyword evidence="1" id="KW-0812">Transmembrane</keyword>
<organism evidence="2 3">
    <name type="scientific">Erythrobacter ani</name>
    <dbReference type="NCBI Taxonomy" id="2827235"/>
    <lineage>
        <taxon>Bacteria</taxon>
        <taxon>Pseudomonadati</taxon>
        <taxon>Pseudomonadota</taxon>
        <taxon>Alphaproteobacteria</taxon>
        <taxon>Sphingomonadales</taxon>
        <taxon>Erythrobacteraceae</taxon>
        <taxon>Erythrobacter/Porphyrobacter group</taxon>
        <taxon>Erythrobacter</taxon>
    </lineage>
</organism>
<proteinExistence type="predicted"/>
<dbReference type="EMBL" id="JAGSPB010000001">
    <property type="protein sequence ID" value="MBV7265027.1"/>
    <property type="molecule type" value="Genomic_DNA"/>
</dbReference>
<feature type="transmembrane region" description="Helical" evidence="1">
    <location>
        <begin position="20"/>
        <end position="42"/>
    </location>
</feature>
<gene>
    <name evidence="2" type="ORF">KCG45_02415</name>
</gene>
<evidence type="ECO:0000313" key="2">
    <source>
        <dbReference type="EMBL" id="MBV7265027.1"/>
    </source>
</evidence>
<feature type="transmembrane region" description="Helical" evidence="1">
    <location>
        <begin position="69"/>
        <end position="92"/>
    </location>
</feature>
<name>A0ABS6SKJ7_9SPHN</name>
<keyword evidence="3" id="KW-1185">Reference proteome</keyword>
<accession>A0ABS6SKJ7</accession>
<comment type="caution">
    <text evidence="2">The sequence shown here is derived from an EMBL/GenBank/DDBJ whole genome shotgun (WGS) entry which is preliminary data.</text>
</comment>
<dbReference type="RefSeq" id="WP_218315541.1">
    <property type="nucleotide sequence ID" value="NZ_JAGSPB010000001.1"/>
</dbReference>
<feature type="transmembrane region" description="Helical" evidence="1">
    <location>
        <begin position="232"/>
        <end position="258"/>
    </location>
</feature>
<evidence type="ECO:0000256" key="1">
    <source>
        <dbReference type="SAM" id="Phobius"/>
    </source>
</evidence>
<feature type="transmembrane region" description="Helical" evidence="1">
    <location>
        <begin position="113"/>
        <end position="137"/>
    </location>
</feature>
<reference evidence="2 3" key="1">
    <citation type="submission" date="2021-04" db="EMBL/GenBank/DDBJ databases">
        <authorList>
            <person name="Pira H."/>
            <person name="Risdian C."/>
            <person name="Wink J."/>
        </authorList>
    </citation>
    <scope>NUCLEOTIDE SEQUENCE [LARGE SCALE GENOMIC DNA]</scope>
    <source>
        <strain evidence="2 3">WH131</strain>
    </source>
</reference>
<evidence type="ECO:0008006" key="4">
    <source>
        <dbReference type="Google" id="ProtNLM"/>
    </source>
</evidence>
<evidence type="ECO:0000313" key="3">
    <source>
        <dbReference type="Proteomes" id="UP000699975"/>
    </source>
</evidence>
<dbReference type="Proteomes" id="UP000699975">
    <property type="component" value="Unassembled WGS sequence"/>
</dbReference>
<keyword evidence="1" id="KW-0472">Membrane</keyword>
<feature type="transmembrane region" description="Helical" evidence="1">
    <location>
        <begin position="196"/>
        <end position="226"/>
    </location>
</feature>